<protein>
    <submittedName>
        <fullName evidence="1">(wild Malaysian banana) hypothetical protein</fullName>
    </submittedName>
</protein>
<dbReference type="InParanoid" id="A0A804JZC6"/>
<evidence type="ECO:0000313" key="1">
    <source>
        <dbReference type="EMBL" id="CAG1857634.1"/>
    </source>
</evidence>
<reference evidence="2" key="2">
    <citation type="submission" date="2021-05" db="UniProtKB">
        <authorList>
            <consortium name="EnsemblPlants"/>
        </authorList>
    </citation>
    <scope>IDENTIFICATION</scope>
    <source>
        <strain evidence="2">subsp. malaccensis</strain>
    </source>
</reference>
<dbReference type="EMBL" id="HG996473">
    <property type="protein sequence ID" value="CAG1857634.1"/>
    <property type="molecule type" value="Genomic_DNA"/>
</dbReference>
<keyword evidence="3" id="KW-1185">Reference proteome</keyword>
<proteinExistence type="predicted"/>
<name>A0A804JZC6_MUSAM</name>
<accession>A0A804JZC6</accession>
<reference evidence="1" key="1">
    <citation type="submission" date="2021-03" db="EMBL/GenBank/DDBJ databases">
        <authorList>
            <consortium name="Genoscope - CEA"/>
            <person name="William W."/>
        </authorList>
    </citation>
    <scope>NUCLEOTIDE SEQUENCE</scope>
    <source>
        <strain evidence="1">Doubled-haploid Pahang</strain>
    </source>
</reference>
<dbReference type="PANTHER" id="PTHR48225">
    <property type="entry name" value="HORMA DOMAIN-CONTAINING PROTEIN 1"/>
    <property type="match status" value="1"/>
</dbReference>
<evidence type="ECO:0000313" key="3">
    <source>
        <dbReference type="Proteomes" id="UP000012960"/>
    </source>
</evidence>
<sequence>MFCICEETSGPMIDQYTLSFSYTCSKNYEVCMKISRTGNKKNVVCFRSSAGKMILMRPLDQTPEEGKRDGGYSFVLLQNKKLKWLVSMFRRTILMKLLYHDDVTVR</sequence>
<organism evidence="2 3">
    <name type="scientific">Musa acuminata subsp. malaccensis</name>
    <name type="common">Wild banana</name>
    <name type="synonym">Musa malaccensis</name>
    <dbReference type="NCBI Taxonomy" id="214687"/>
    <lineage>
        <taxon>Eukaryota</taxon>
        <taxon>Viridiplantae</taxon>
        <taxon>Streptophyta</taxon>
        <taxon>Embryophyta</taxon>
        <taxon>Tracheophyta</taxon>
        <taxon>Spermatophyta</taxon>
        <taxon>Magnoliopsida</taxon>
        <taxon>Liliopsida</taxon>
        <taxon>Zingiberales</taxon>
        <taxon>Musaceae</taxon>
        <taxon>Musa</taxon>
    </lineage>
</organism>
<dbReference type="Proteomes" id="UP000012960">
    <property type="component" value="Unplaced"/>
</dbReference>
<dbReference type="InterPro" id="IPR051294">
    <property type="entry name" value="HORMA_MeioticProgression"/>
</dbReference>
<dbReference type="Gramene" id="Ma07_t24420.1">
    <property type="protein sequence ID" value="Ma07_p24420.1"/>
    <property type="gene ID" value="Ma07_g24420"/>
</dbReference>
<dbReference type="AlphaFoldDB" id="A0A804JZC6"/>
<gene>
    <name evidence="1" type="ORF">GSMUA_30040.1</name>
</gene>
<dbReference type="EnsemblPlants" id="Ma07_t24420.1">
    <property type="protein sequence ID" value="Ma07_p24420.1"/>
    <property type="gene ID" value="Ma07_g24420"/>
</dbReference>
<evidence type="ECO:0000313" key="2">
    <source>
        <dbReference type="EnsemblPlants" id="Ma07_p24420.1"/>
    </source>
</evidence>
<dbReference type="PANTHER" id="PTHR48225:SF7">
    <property type="entry name" value="MEIOSIS-SPECIFIC PROTEIN HOP1"/>
    <property type="match status" value="1"/>
</dbReference>